<sequence length="199" mass="21863">MGLERVIKIVTTKNLAPRLLDNMRREIQEKLSGGDLDDLLERNGLAWRGRKMVSRSPETVKVKGLKERPLKEAEVQREPLEIFKDVAEGQGTKGETLKGSLAWLTGCCLSPQLKEGSYNCKIIDFGLSATFDPTDPGGGITDVNGTPAYMAPEVCKRYAAKADVWSIGVLTYELLTGSLPFGDASDYSGGFKELFELLF</sequence>
<dbReference type="InterPro" id="IPR045269">
    <property type="entry name" value="Atg1-like"/>
</dbReference>
<dbReference type="GO" id="GO:0010506">
    <property type="term" value="P:regulation of autophagy"/>
    <property type="evidence" value="ECO:0007669"/>
    <property type="project" value="InterPro"/>
</dbReference>
<dbReference type="Proteomes" id="UP000186817">
    <property type="component" value="Unassembled WGS sequence"/>
</dbReference>
<dbReference type="SUPFAM" id="SSF56112">
    <property type="entry name" value="Protein kinase-like (PK-like)"/>
    <property type="match status" value="1"/>
</dbReference>
<dbReference type="GO" id="GO:0000045">
    <property type="term" value="P:autophagosome assembly"/>
    <property type="evidence" value="ECO:0007669"/>
    <property type="project" value="TreeGrafter"/>
</dbReference>
<keyword evidence="7" id="KW-1185">Reference proteome</keyword>
<keyword evidence="4" id="KW-0067">ATP-binding</keyword>
<dbReference type="Gene3D" id="1.10.510.10">
    <property type="entry name" value="Transferase(Phosphotransferase) domain 1"/>
    <property type="match status" value="1"/>
</dbReference>
<dbReference type="EMBL" id="LSRX01000437">
    <property type="protein sequence ID" value="OLP97333.1"/>
    <property type="molecule type" value="Genomic_DNA"/>
</dbReference>
<dbReference type="GO" id="GO:0000422">
    <property type="term" value="P:autophagy of mitochondrion"/>
    <property type="evidence" value="ECO:0007669"/>
    <property type="project" value="TreeGrafter"/>
</dbReference>
<evidence type="ECO:0000256" key="1">
    <source>
        <dbReference type="ARBA" id="ARBA00022679"/>
    </source>
</evidence>
<evidence type="ECO:0000256" key="4">
    <source>
        <dbReference type="ARBA" id="ARBA00022840"/>
    </source>
</evidence>
<dbReference type="GO" id="GO:0061709">
    <property type="term" value="P:reticulophagy"/>
    <property type="evidence" value="ECO:0007669"/>
    <property type="project" value="TreeGrafter"/>
</dbReference>
<evidence type="ECO:0000313" key="6">
    <source>
        <dbReference type="EMBL" id="OLP97333.1"/>
    </source>
</evidence>
<keyword evidence="1" id="KW-0808">Transferase</keyword>
<dbReference type="GO" id="GO:0034727">
    <property type="term" value="P:piecemeal microautophagy of the nucleus"/>
    <property type="evidence" value="ECO:0007669"/>
    <property type="project" value="TreeGrafter"/>
</dbReference>
<dbReference type="GO" id="GO:0005776">
    <property type="term" value="C:autophagosome"/>
    <property type="evidence" value="ECO:0007669"/>
    <property type="project" value="TreeGrafter"/>
</dbReference>
<evidence type="ECO:0000313" key="7">
    <source>
        <dbReference type="Proteomes" id="UP000186817"/>
    </source>
</evidence>
<name>A0A1Q9DQ84_SYMMI</name>
<comment type="caution">
    <text evidence="6">The sequence shown here is derived from an EMBL/GenBank/DDBJ whole genome shotgun (WGS) entry which is preliminary data.</text>
</comment>
<dbReference type="AlphaFoldDB" id="A0A1Q9DQ84"/>
<dbReference type="Pfam" id="PF00069">
    <property type="entry name" value="Pkinase"/>
    <property type="match status" value="1"/>
</dbReference>
<keyword evidence="2" id="KW-0547">Nucleotide-binding</keyword>
<dbReference type="InterPro" id="IPR011009">
    <property type="entry name" value="Kinase-like_dom_sf"/>
</dbReference>
<dbReference type="GO" id="GO:0005524">
    <property type="term" value="F:ATP binding"/>
    <property type="evidence" value="ECO:0007669"/>
    <property type="project" value="UniProtKB-KW"/>
</dbReference>
<keyword evidence="3 6" id="KW-0418">Kinase</keyword>
<evidence type="ECO:0000256" key="3">
    <source>
        <dbReference type="ARBA" id="ARBA00022777"/>
    </source>
</evidence>
<dbReference type="SMART" id="SM00220">
    <property type="entry name" value="S_TKc"/>
    <property type="match status" value="1"/>
</dbReference>
<dbReference type="PROSITE" id="PS50011">
    <property type="entry name" value="PROTEIN_KINASE_DOM"/>
    <property type="match status" value="1"/>
</dbReference>
<dbReference type="GO" id="GO:0004674">
    <property type="term" value="F:protein serine/threonine kinase activity"/>
    <property type="evidence" value="ECO:0007669"/>
    <property type="project" value="InterPro"/>
</dbReference>
<dbReference type="PANTHER" id="PTHR24348:SF22">
    <property type="entry name" value="NON-SPECIFIC SERINE_THREONINE PROTEIN KINASE"/>
    <property type="match status" value="1"/>
</dbReference>
<organism evidence="6 7">
    <name type="scientific">Symbiodinium microadriaticum</name>
    <name type="common">Dinoflagellate</name>
    <name type="synonym">Zooxanthella microadriatica</name>
    <dbReference type="NCBI Taxonomy" id="2951"/>
    <lineage>
        <taxon>Eukaryota</taxon>
        <taxon>Sar</taxon>
        <taxon>Alveolata</taxon>
        <taxon>Dinophyceae</taxon>
        <taxon>Suessiales</taxon>
        <taxon>Symbiodiniaceae</taxon>
        <taxon>Symbiodinium</taxon>
    </lineage>
</organism>
<dbReference type="GO" id="GO:0005829">
    <property type="term" value="C:cytosol"/>
    <property type="evidence" value="ECO:0007669"/>
    <property type="project" value="TreeGrafter"/>
</dbReference>
<feature type="domain" description="Protein kinase" evidence="5">
    <location>
        <begin position="1"/>
        <end position="199"/>
    </location>
</feature>
<evidence type="ECO:0000259" key="5">
    <source>
        <dbReference type="PROSITE" id="PS50011"/>
    </source>
</evidence>
<protein>
    <submittedName>
        <fullName evidence="6">CBL-interacting protein kinase 12</fullName>
    </submittedName>
</protein>
<dbReference type="InterPro" id="IPR000719">
    <property type="entry name" value="Prot_kinase_dom"/>
</dbReference>
<dbReference type="PANTHER" id="PTHR24348">
    <property type="entry name" value="SERINE/THREONINE-PROTEIN KINASE UNC-51-RELATED"/>
    <property type="match status" value="1"/>
</dbReference>
<reference evidence="6 7" key="1">
    <citation type="submission" date="2016-02" db="EMBL/GenBank/DDBJ databases">
        <title>Genome analysis of coral dinoflagellate symbionts highlights evolutionary adaptations to a symbiotic lifestyle.</title>
        <authorList>
            <person name="Aranda M."/>
            <person name="Li Y."/>
            <person name="Liew Y.J."/>
            <person name="Baumgarten S."/>
            <person name="Simakov O."/>
            <person name="Wilson M."/>
            <person name="Piel J."/>
            <person name="Ashoor H."/>
            <person name="Bougouffa S."/>
            <person name="Bajic V.B."/>
            <person name="Ryu T."/>
            <person name="Ravasi T."/>
            <person name="Bayer T."/>
            <person name="Micklem G."/>
            <person name="Kim H."/>
            <person name="Bhak J."/>
            <person name="Lajeunesse T.C."/>
            <person name="Voolstra C.R."/>
        </authorList>
    </citation>
    <scope>NUCLEOTIDE SEQUENCE [LARGE SCALE GENOMIC DNA]</scope>
    <source>
        <strain evidence="6 7">CCMP2467</strain>
    </source>
</reference>
<gene>
    <name evidence="6" type="primary">CIPK12</name>
    <name evidence="6" type="ORF">AK812_SmicGene20334</name>
</gene>
<dbReference type="OrthoDB" id="442473at2759"/>
<dbReference type="GO" id="GO:0042594">
    <property type="term" value="P:response to starvation"/>
    <property type="evidence" value="ECO:0007669"/>
    <property type="project" value="TreeGrafter"/>
</dbReference>
<dbReference type="GO" id="GO:0034045">
    <property type="term" value="C:phagophore assembly site membrane"/>
    <property type="evidence" value="ECO:0007669"/>
    <property type="project" value="TreeGrafter"/>
</dbReference>
<proteinExistence type="predicted"/>
<evidence type="ECO:0000256" key="2">
    <source>
        <dbReference type="ARBA" id="ARBA00022741"/>
    </source>
</evidence>
<accession>A0A1Q9DQ84</accession>